<evidence type="ECO:0000313" key="2">
    <source>
        <dbReference type="Proteomes" id="UP000054477"/>
    </source>
</evidence>
<gene>
    <name evidence="1" type="ORF">K443DRAFT_217564</name>
</gene>
<reference evidence="1 2" key="1">
    <citation type="submission" date="2014-04" db="EMBL/GenBank/DDBJ databases">
        <authorList>
            <consortium name="DOE Joint Genome Institute"/>
            <person name="Kuo A."/>
            <person name="Kohler A."/>
            <person name="Nagy L.G."/>
            <person name="Floudas D."/>
            <person name="Copeland A."/>
            <person name="Barry K.W."/>
            <person name="Cichocki N."/>
            <person name="Veneault-Fourrey C."/>
            <person name="LaButti K."/>
            <person name="Lindquist E.A."/>
            <person name="Lipzen A."/>
            <person name="Lundell T."/>
            <person name="Morin E."/>
            <person name="Murat C."/>
            <person name="Sun H."/>
            <person name="Tunlid A."/>
            <person name="Henrissat B."/>
            <person name="Grigoriev I.V."/>
            <person name="Hibbett D.S."/>
            <person name="Martin F."/>
            <person name="Nordberg H.P."/>
            <person name="Cantor M.N."/>
            <person name="Hua S.X."/>
        </authorList>
    </citation>
    <scope>NUCLEOTIDE SEQUENCE [LARGE SCALE GENOMIC DNA]</scope>
    <source>
        <strain evidence="1 2">LaAM-08-1</strain>
    </source>
</reference>
<dbReference type="AlphaFoldDB" id="A0A0C9YA78"/>
<protein>
    <submittedName>
        <fullName evidence="1">Uncharacterized protein</fullName>
    </submittedName>
</protein>
<proteinExistence type="predicted"/>
<dbReference type="EMBL" id="KN838549">
    <property type="protein sequence ID" value="KIK07147.1"/>
    <property type="molecule type" value="Genomic_DNA"/>
</dbReference>
<name>A0A0C9YA78_9AGAR</name>
<reference evidence="2" key="2">
    <citation type="submission" date="2015-01" db="EMBL/GenBank/DDBJ databases">
        <title>Evolutionary Origins and Diversification of the Mycorrhizal Mutualists.</title>
        <authorList>
            <consortium name="DOE Joint Genome Institute"/>
            <consortium name="Mycorrhizal Genomics Consortium"/>
            <person name="Kohler A."/>
            <person name="Kuo A."/>
            <person name="Nagy L.G."/>
            <person name="Floudas D."/>
            <person name="Copeland A."/>
            <person name="Barry K.W."/>
            <person name="Cichocki N."/>
            <person name="Veneault-Fourrey C."/>
            <person name="LaButti K."/>
            <person name="Lindquist E.A."/>
            <person name="Lipzen A."/>
            <person name="Lundell T."/>
            <person name="Morin E."/>
            <person name="Murat C."/>
            <person name="Riley R."/>
            <person name="Ohm R."/>
            <person name="Sun H."/>
            <person name="Tunlid A."/>
            <person name="Henrissat B."/>
            <person name="Grigoriev I.V."/>
            <person name="Hibbett D.S."/>
            <person name="Martin F."/>
        </authorList>
    </citation>
    <scope>NUCLEOTIDE SEQUENCE [LARGE SCALE GENOMIC DNA]</scope>
    <source>
        <strain evidence="2">LaAM-08-1</strain>
    </source>
</reference>
<evidence type="ECO:0000313" key="1">
    <source>
        <dbReference type="EMBL" id="KIK07147.1"/>
    </source>
</evidence>
<organism evidence="1 2">
    <name type="scientific">Laccaria amethystina LaAM-08-1</name>
    <dbReference type="NCBI Taxonomy" id="1095629"/>
    <lineage>
        <taxon>Eukaryota</taxon>
        <taxon>Fungi</taxon>
        <taxon>Dikarya</taxon>
        <taxon>Basidiomycota</taxon>
        <taxon>Agaricomycotina</taxon>
        <taxon>Agaricomycetes</taxon>
        <taxon>Agaricomycetidae</taxon>
        <taxon>Agaricales</taxon>
        <taxon>Agaricineae</taxon>
        <taxon>Hydnangiaceae</taxon>
        <taxon>Laccaria</taxon>
    </lineage>
</organism>
<sequence length="118" mass="12967">MDELVHGEGKVSIYRLPSSLEERWSGKFPIKLHGVYLLCEKDEIGIFSTPDGDSKACSSICAQPFFSSSCPSPLFLDAEFRSCGSTCRASIIKGTEKCLSGTSWPRLTLSAVHPNRHQ</sequence>
<keyword evidence="2" id="KW-1185">Reference proteome</keyword>
<accession>A0A0C9YA78</accession>
<dbReference type="Proteomes" id="UP000054477">
    <property type="component" value="Unassembled WGS sequence"/>
</dbReference>
<dbReference type="HOGENOM" id="CLU_2073526_0_0_1"/>